<dbReference type="Proteomes" id="UP000219689">
    <property type="component" value="Unassembled WGS sequence"/>
</dbReference>
<dbReference type="Pfam" id="PF09826">
    <property type="entry name" value="Beta_propel"/>
    <property type="match status" value="1"/>
</dbReference>
<accession>A0A2A5QZD2</accession>
<keyword evidence="3" id="KW-1185">Reference proteome</keyword>
<dbReference type="AlphaFoldDB" id="A0A2A5QZD2"/>
<evidence type="ECO:0000256" key="1">
    <source>
        <dbReference type="SAM" id="MobiDB-lite"/>
    </source>
</evidence>
<evidence type="ECO:0000313" key="2">
    <source>
        <dbReference type="EMBL" id="PCR92119.1"/>
    </source>
</evidence>
<comment type="caution">
    <text evidence="2">The sequence shown here is derived from an EMBL/GenBank/DDBJ whole genome shotgun (WGS) entry which is preliminary data.</text>
</comment>
<dbReference type="RefSeq" id="WP_097381046.1">
    <property type="nucleotide sequence ID" value="NZ_NXNI01000001.1"/>
</dbReference>
<feature type="region of interest" description="Disordered" evidence="1">
    <location>
        <begin position="67"/>
        <end position="129"/>
    </location>
</feature>
<feature type="region of interest" description="Disordered" evidence="1">
    <location>
        <begin position="29"/>
        <end position="52"/>
    </location>
</feature>
<dbReference type="EMBL" id="NXNI01000001">
    <property type="protein sequence ID" value="PCR92119.1"/>
    <property type="molecule type" value="Genomic_DNA"/>
</dbReference>
<dbReference type="InterPro" id="IPR019198">
    <property type="entry name" value="Beta_propeller_containing"/>
</dbReference>
<dbReference type="InterPro" id="IPR014441">
    <property type="entry name" value="UCP006425_b-propeller"/>
</dbReference>
<sequence>MDSQRRLIAVALAALLVGSVLGAGLTALTDEGTAGTDDERAGSPLDGAGEPELTTFASDEAFAAYFDDQSRADRVSEPSPITRGGGPDVTVETEQDVAMEADGAADGGSGVTTAPSGDGGGGEPRYSETNVQEAALDEPDVLKTDGESVYYAGYRYASSWDETSVVDVSDPADPEAVGSIPLSGELLLTGETLVVLGDEAAAGYDVSDPADPEREWRTDLEASVETARLFDGDLYLVLVDRPGSDPCPIEPYGDRAIECTDVVRPAADADADAVYTAARVDPETGTLENEESVVGSRSLSATYVSENGIYLSYTRSTGQYELRRSYVTSENGTALVDAETRERVAALESLDISDRAKAVELRAILDDWYAGMDDEERHAARRAFEEGLAAHAEANQRDLTTTGIVRIDIDGELTADASGEVPGTPLNQFSMDEHDDHLRIATTIPRTHGTDSENDVYVLDSDLETVGSVTGLGIDERVYSVRFDGDEGHVVTYREIDPFYTLDLSDPTDPVVEGELKLPGFSEYLHPLEDDLVLGVGQEDGRPKVTLFDVSDREDPVELDSKVLDDERYSDVSRTHTAFLQDEDHGVFFVPGSDDSYVFDYRGGDLEEVARVDVGGRGTRAMYVDDYLSVFGGDEVVVLDERTWEVASRLDL</sequence>
<dbReference type="PIRSF" id="PIRSF006425">
    <property type="entry name" value="UCP006425_WD40"/>
    <property type="match status" value="1"/>
</dbReference>
<reference evidence="2 3" key="1">
    <citation type="submission" date="2017-09" db="EMBL/GenBank/DDBJ databases">
        <title>Genome sequences of Natrinema ejinorence JCM 13890T.</title>
        <authorList>
            <person name="Roh S.W."/>
            <person name="Kim Y.B."/>
            <person name="Kim J.Y."/>
        </authorList>
    </citation>
    <scope>NUCLEOTIDE SEQUENCE [LARGE SCALE GENOMIC DNA]</scope>
    <source>
        <strain evidence="2 3">JCM 13890</strain>
    </source>
</reference>
<proteinExistence type="predicted"/>
<protein>
    <recommendedName>
        <fullName evidence="4">Copper amine oxidase</fullName>
    </recommendedName>
</protein>
<evidence type="ECO:0008006" key="4">
    <source>
        <dbReference type="Google" id="ProtNLM"/>
    </source>
</evidence>
<organism evidence="2 3">
    <name type="scientific">Natrinema ejinorense</name>
    <dbReference type="NCBI Taxonomy" id="373386"/>
    <lineage>
        <taxon>Archaea</taxon>
        <taxon>Methanobacteriati</taxon>
        <taxon>Methanobacteriota</taxon>
        <taxon>Stenosarchaea group</taxon>
        <taxon>Halobacteria</taxon>
        <taxon>Halobacteriales</taxon>
        <taxon>Natrialbaceae</taxon>
        <taxon>Natrinema</taxon>
    </lineage>
</organism>
<evidence type="ECO:0000313" key="3">
    <source>
        <dbReference type="Proteomes" id="UP000219689"/>
    </source>
</evidence>
<name>A0A2A5QZD2_9EURY</name>
<dbReference type="OrthoDB" id="28968at2157"/>
<gene>
    <name evidence="2" type="ORF">CP557_17255</name>
</gene>